<proteinExistence type="inferred from homology"/>
<feature type="domain" description="EF-hand" evidence="7">
    <location>
        <begin position="119"/>
        <end position="154"/>
    </location>
</feature>
<evidence type="ECO:0000256" key="6">
    <source>
        <dbReference type="ARBA" id="ARBA00023288"/>
    </source>
</evidence>
<evidence type="ECO:0000256" key="1">
    <source>
        <dbReference type="ARBA" id="ARBA00006049"/>
    </source>
</evidence>
<protein>
    <submittedName>
        <fullName evidence="8">ABC transporter G family member 29</fullName>
    </submittedName>
</protein>
<feature type="domain" description="EF-hand" evidence="7">
    <location>
        <begin position="83"/>
        <end position="118"/>
    </location>
</feature>
<dbReference type="GO" id="GO:0005509">
    <property type="term" value="F:calcium ion binding"/>
    <property type="evidence" value="ECO:0007669"/>
    <property type="project" value="InterPro"/>
</dbReference>
<dbReference type="InterPro" id="IPR018247">
    <property type="entry name" value="EF_Hand_1_Ca_BS"/>
</dbReference>
<dbReference type="InterPro" id="IPR011992">
    <property type="entry name" value="EF-hand-dom_pair"/>
</dbReference>
<keyword evidence="4" id="KW-0677">Repeat</keyword>
<dbReference type="Pfam" id="PF13202">
    <property type="entry name" value="EF-hand_5"/>
    <property type="match status" value="1"/>
</dbReference>
<keyword evidence="3" id="KW-0479">Metal-binding</keyword>
<gene>
    <name evidence="8" type="ORF">AM588_10003428</name>
</gene>
<comment type="caution">
    <text evidence="8">The sequence shown here is derived from an EMBL/GenBank/DDBJ whole genome shotgun (WGS) entry which is preliminary data.</text>
</comment>
<dbReference type="Proteomes" id="UP000054636">
    <property type="component" value="Unassembled WGS sequence"/>
</dbReference>
<keyword evidence="2" id="KW-0519">Myristate</keyword>
<keyword evidence="5" id="KW-0106">Calcium</keyword>
<sequence length="369" mass="40556">MGATNGTQFRIVDADVELRRETRDFARCENVFPLSFLLRFELMATVFIGTLADVEQLHRRFKKTFGFAVTASQFESLLLLKSPESVGIEEVFEVLDANHDGRVDGLELLAALACVCRATFEDKARFAFDLFDFNHNGSLSLAELALLMKSVLIGMALLTGGGPESSALSSLHSASDANNSMEAMMLCLGLAENAFSHVDKTTTALVFEDFIAWARRNREFMLQVERFRLIAEKAVGFEDALSLPDGSDDDSDLDVEDLGNSDKRRNQAELDLGISRKWAEVPPPWMIEPTSQPLQNTASVCKKNGMPPPANLQLEWVYGTSGSSARNACRLLATGEAVYFVGATLCYTPPSVTSSDIIVATDVQLDVWM</sequence>
<organism evidence="8 9">
    <name type="scientific">Phytophthora nicotianae</name>
    <name type="common">Potato buckeye rot agent</name>
    <name type="synonym">Phytophthora parasitica</name>
    <dbReference type="NCBI Taxonomy" id="4792"/>
    <lineage>
        <taxon>Eukaryota</taxon>
        <taxon>Sar</taxon>
        <taxon>Stramenopiles</taxon>
        <taxon>Oomycota</taxon>
        <taxon>Peronosporomycetes</taxon>
        <taxon>Peronosporales</taxon>
        <taxon>Peronosporaceae</taxon>
        <taxon>Phytophthora</taxon>
    </lineage>
</organism>
<dbReference type="PANTHER" id="PTHR23055:SF178">
    <property type="entry name" value="NEUROCALCIN HOMOLOG"/>
    <property type="match status" value="1"/>
</dbReference>
<evidence type="ECO:0000256" key="3">
    <source>
        <dbReference type="ARBA" id="ARBA00022723"/>
    </source>
</evidence>
<dbReference type="Gene3D" id="1.10.238.10">
    <property type="entry name" value="EF-hand"/>
    <property type="match status" value="1"/>
</dbReference>
<dbReference type="AlphaFoldDB" id="A0A0W8D6P0"/>
<dbReference type="InterPro" id="IPR002048">
    <property type="entry name" value="EF_hand_dom"/>
</dbReference>
<evidence type="ECO:0000259" key="7">
    <source>
        <dbReference type="PROSITE" id="PS50222"/>
    </source>
</evidence>
<reference evidence="8 9" key="1">
    <citation type="submission" date="2015-11" db="EMBL/GenBank/DDBJ databases">
        <title>Genomes and virulence difference between two physiological races of Phytophthora nicotianae.</title>
        <authorList>
            <person name="Liu H."/>
            <person name="Ma X."/>
            <person name="Yu H."/>
            <person name="Fang D."/>
            <person name="Li Y."/>
            <person name="Wang X."/>
            <person name="Wang W."/>
            <person name="Dong Y."/>
            <person name="Xiao B."/>
        </authorList>
    </citation>
    <scope>NUCLEOTIDE SEQUENCE [LARGE SCALE GENOMIC DNA]</scope>
    <source>
        <strain evidence="9">race 1</strain>
    </source>
</reference>
<comment type="similarity">
    <text evidence="1">Belongs to the recoverin family.</text>
</comment>
<dbReference type="PROSITE" id="PS50222">
    <property type="entry name" value="EF_HAND_2"/>
    <property type="match status" value="2"/>
</dbReference>
<dbReference type="InterPro" id="IPR005108">
    <property type="entry name" value="HELP"/>
</dbReference>
<evidence type="ECO:0000256" key="5">
    <source>
        <dbReference type="ARBA" id="ARBA00022837"/>
    </source>
</evidence>
<name>A0A0W8D6P0_PHYNI</name>
<dbReference type="PANTHER" id="PTHR23055">
    <property type="entry name" value="CALCIUM BINDING PROTEINS"/>
    <property type="match status" value="1"/>
</dbReference>
<evidence type="ECO:0000256" key="2">
    <source>
        <dbReference type="ARBA" id="ARBA00022707"/>
    </source>
</evidence>
<dbReference type="SMART" id="SM00054">
    <property type="entry name" value="EFh"/>
    <property type="match status" value="2"/>
</dbReference>
<dbReference type="SUPFAM" id="SSF47473">
    <property type="entry name" value="EF-hand"/>
    <property type="match status" value="1"/>
</dbReference>
<dbReference type="InterPro" id="IPR015943">
    <property type="entry name" value="WD40/YVTN_repeat-like_dom_sf"/>
</dbReference>
<dbReference type="Gene3D" id="2.130.10.10">
    <property type="entry name" value="YVTN repeat-like/Quinoprotein amine dehydrogenase"/>
    <property type="match status" value="2"/>
</dbReference>
<keyword evidence="6" id="KW-0449">Lipoprotein</keyword>
<dbReference type="Pfam" id="PF03451">
    <property type="entry name" value="HELP"/>
    <property type="match status" value="1"/>
</dbReference>
<evidence type="ECO:0000256" key="4">
    <source>
        <dbReference type="ARBA" id="ARBA00022737"/>
    </source>
</evidence>
<evidence type="ECO:0000313" key="8">
    <source>
        <dbReference type="EMBL" id="KUF92077.1"/>
    </source>
</evidence>
<dbReference type="EMBL" id="LNFP01000508">
    <property type="protein sequence ID" value="KUF92077.1"/>
    <property type="molecule type" value="Genomic_DNA"/>
</dbReference>
<dbReference type="PROSITE" id="PS00018">
    <property type="entry name" value="EF_HAND_1"/>
    <property type="match status" value="2"/>
</dbReference>
<evidence type="ECO:0000313" key="9">
    <source>
        <dbReference type="Proteomes" id="UP000054636"/>
    </source>
</evidence>
<accession>A0A0W8D6P0</accession>
<dbReference type="InterPro" id="IPR028846">
    <property type="entry name" value="Recoverin"/>
</dbReference>